<reference evidence="7 8" key="1">
    <citation type="journal article" date="2013" name="Genome Biol. Evol.">
        <title>Life in an arsenic-containing gold mine: genome and physiology of the autotrophic arsenite-oxidizing bacterium rhizobium sp. NT-26.</title>
        <authorList>
            <person name="Andres J."/>
            <person name="Arsene-Ploetze F."/>
            <person name="Barbe V."/>
            <person name="Brochier-Armanet C."/>
            <person name="Cleiss-Arnold J."/>
            <person name="Coppee J.Y."/>
            <person name="Dillies M.A."/>
            <person name="Geist"/>
            <person name="L"/>
            <person name="Joublin A."/>
            <person name="Koechler S."/>
            <person name="Lassalle F."/>
            <person name="Marchal M."/>
            <person name="Medigue C."/>
            <person name="Muller D."/>
            <person name="Nesme X."/>
            <person name="Plewniak F."/>
            <person name="Proux C."/>
            <person name="Ramirez-Bahena M.H."/>
            <person name="Schenowitz C."/>
            <person name="Sismeiro O."/>
            <person name="Vallenet D."/>
            <person name="Santini J.M."/>
            <person name="Bertin P.N."/>
        </authorList>
    </citation>
    <scope>NUCLEOTIDE SEQUENCE [LARGE SCALE GENOMIC DNA]</scope>
    <source>
        <strain evidence="7 8">NT-26</strain>
    </source>
</reference>
<sequence>MPEYIKALIYVIAVAVPALLLANRLASPLIASRELWLWQGSWLAATVFAFLSRDFMVFIVLMSLLSVFIHLRSKEPAALYIVLLFSAPCLAVGIGIPGVFNRVLDLNLPRLLSLSLLLPVAIGLWSEPSNRSLRGVDLPAIGFWALLTALAARQDDIASVLRLLPGYFLDILLPYFVFSRIVRTRQHLDRVLTAIVVAALPLAAIGMFEFWRSWRVYYVVVLEWDIDLITPYLFRDGLLRAAVTAIEPIAFGFLCMVAAASAISITDRRISSRWRSLTVLLLLGGLGASISRGPWLGFALFVLVVLLSDSRARRTGMLAITGLLLAIYLLPMQVFERLFNLLPFVGSADRGSETYRERLFEQSLLVIQRQPLLGSKDFIAAPELQVLVQGQGIIDIVNSYLQVVLEFGLFGLALFVSVFAVLGGQLAVRWLRRKDEAAYYQGLLGLIVAIVFTIATTSSVSFIAQIYWVSAGMIAGLLRRPEVLNPAPDAERVGRDAPALQGIRVLGRGI</sequence>
<keyword evidence="8" id="KW-1185">Reference proteome</keyword>
<feature type="transmembrane region" description="Helical" evidence="5">
    <location>
        <begin position="42"/>
        <end position="65"/>
    </location>
</feature>
<feature type="transmembrane region" description="Helical" evidence="5">
    <location>
        <begin position="190"/>
        <end position="210"/>
    </location>
</feature>
<evidence type="ECO:0000256" key="4">
    <source>
        <dbReference type="ARBA" id="ARBA00023136"/>
    </source>
</evidence>
<dbReference type="Pfam" id="PF04932">
    <property type="entry name" value="Wzy_C"/>
    <property type="match status" value="1"/>
</dbReference>
<dbReference type="GO" id="GO:0016020">
    <property type="term" value="C:membrane"/>
    <property type="evidence" value="ECO:0007669"/>
    <property type="project" value="UniProtKB-SubCell"/>
</dbReference>
<feature type="transmembrane region" description="Helical" evidence="5">
    <location>
        <begin position="318"/>
        <end position="335"/>
    </location>
</feature>
<feature type="transmembrane region" description="Helical" evidence="5">
    <location>
        <begin position="77"/>
        <end position="96"/>
    </location>
</feature>
<dbReference type="PANTHER" id="PTHR37422:SF13">
    <property type="entry name" value="LIPOPOLYSACCHARIDE BIOSYNTHESIS PROTEIN PA4999-RELATED"/>
    <property type="match status" value="1"/>
</dbReference>
<protein>
    <recommendedName>
        <fullName evidence="6">O-antigen ligase-related domain-containing protein</fullName>
    </recommendedName>
</protein>
<gene>
    <name evidence="7" type="ORF">NT26_3352</name>
</gene>
<keyword evidence="4 5" id="KW-0472">Membrane</keyword>
<dbReference type="PANTHER" id="PTHR37422">
    <property type="entry name" value="TEICHURONIC ACID BIOSYNTHESIS PROTEIN TUAE"/>
    <property type="match status" value="1"/>
</dbReference>
<dbReference type="KEGG" id="rht:NT26_3352"/>
<dbReference type="STRING" id="1125847.NT26_3352"/>
<evidence type="ECO:0000256" key="3">
    <source>
        <dbReference type="ARBA" id="ARBA00022989"/>
    </source>
</evidence>
<dbReference type="OrthoDB" id="7522192at2"/>
<evidence type="ECO:0000313" key="7">
    <source>
        <dbReference type="EMBL" id="CCF21075.1"/>
    </source>
</evidence>
<organism evidence="7 8">
    <name type="scientific">Pseudorhizobium banfieldiae</name>
    <dbReference type="NCBI Taxonomy" id="1125847"/>
    <lineage>
        <taxon>Bacteria</taxon>
        <taxon>Pseudomonadati</taxon>
        <taxon>Pseudomonadota</taxon>
        <taxon>Alphaproteobacteria</taxon>
        <taxon>Hyphomicrobiales</taxon>
        <taxon>Rhizobiaceae</taxon>
        <taxon>Rhizobium/Agrobacterium group</taxon>
        <taxon>Pseudorhizobium</taxon>
    </lineage>
</organism>
<evidence type="ECO:0000256" key="5">
    <source>
        <dbReference type="SAM" id="Phobius"/>
    </source>
</evidence>
<proteinExistence type="predicted"/>
<evidence type="ECO:0000313" key="8">
    <source>
        <dbReference type="Proteomes" id="UP000010792"/>
    </source>
</evidence>
<dbReference type="InterPro" id="IPR007016">
    <property type="entry name" value="O-antigen_ligase-rel_domated"/>
</dbReference>
<feature type="transmembrane region" description="Helical" evidence="5">
    <location>
        <begin position="241"/>
        <end position="265"/>
    </location>
</feature>
<name>L0NJ18_9HYPH</name>
<feature type="transmembrane region" description="Helical" evidence="5">
    <location>
        <begin position="277"/>
        <end position="306"/>
    </location>
</feature>
<keyword evidence="2 5" id="KW-0812">Transmembrane</keyword>
<keyword evidence="3 5" id="KW-1133">Transmembrane helix</keyword>
<dbReference type="AlphaFoldDB" id="L0NJ18"/>
<feature type="domain" description="O-antigen ligase-related" evidence="6">
    <location>
        <begin position="278"/>
        <end position="416"/>
    </location>
</feature>
<dbReference type="EMBL" id="FO082820">
    <property type="protein sequence ID" value="CCF21075.1"/>
    <property type="molecule type" value="Genomic_DNA"/>
</dbReference>
<evidence type="ECO:0000256" key="2">
    <source>
        <dbReference type="ARBA" id="ARBA00022692"/>
    </source>
</evidence>
<evidence type="ECO:0000259" key="6">
    <source>
        <dbReference type="Pfam" id="PF04932"/>
    </source>
</evidence>
<evidence type="ECO:0000256" key="1">
    <source>
        <dbReference type="ARBA" id="ARBA00004141"/>
    </source>
</evidence>
<accession>L0NJ18</accession>
<feature type="transmembrane region" description="Helical" evidence="5">
    <location>
        <begin position="160"/>
        <end position="178"/>
    </location>
</feature>
<dbReference type="InterPro" id="IPR051533">
    <property type="entry name" value="WaaL-like"/>
</dbReference>
<feature type="transmembrane region" description="Helical" evidence="5">
    <location>
        <begin position="443"/>
        <end position="468"/>
    </location>
</feature>
<dbReference type="Proteomes" id="UP000010792">
    <property type="component" value="Chromosome"/>
</dbReference>
<feature type="transmembrane region" description="Helical" evidence="5">
    <location>
        <begin position="407"/>
        <end position="431"/>
    </location>
</feature>
<comment type="subcellular location">
    <subcellularLocation>
        <location evidence="1">Membrane</location>
        <topology evidence="1">Multi-pass membrane protein</topology>
    </subcellularLocation>
</comment>